<evidence type="ECO:0000313" key="2">
    <source>
        <dbReference type="EMBL" id="MFC3897859.1"/>
    </source>
</evidence>
<feature type="domain" description="Solute-binding protein family 5" evidence="1">
    <location>
        <begin position="86"/>
        <end position="429"/>
    </location>
</feature>
<dbReference type="InterPro" id="IPR039424">
    <property type="entry name" value="SBP_5"/>
</dbReference>
<comment type="caution">
    <text evidence="2">The sequence shown here is derived from an EMBL/GenBank/DDBJ whole genome shotgun (WGS) entry which is preliminary data.</text>
</comment>
<dbReference type="Gene3D" id="3.10.105.10">
    <property type="entry name" value="Dipeptide-binding Protein, Domain 3"/>
    <property type="match status" value="1"/>
</dbReference>
<dbReference type="PANTHER" id="PTHR30290:SF65">
    <property type="entry name" value="MONOACYL PHOSPHATIDYLINOSITOL TETRAMANNOSIDE-BINDING PROTEIN LPQW-RELATED"/>
    <property type="match status" value="1"/>
</dbReference>
<sequence>MTDPLPDRTSMRSLTGLCALLTLTPLLTGCFVSSGSGTSDGSARLRVALAVPPVQALSPFSNDATVLSKLSVAEGLTALNAEGAAAPALATSWSRKDATTWSFELRKATFHDGTEVTAKSVVAALGHAAAAKVKPRVLSDVTLTAKAEDADTVTISTNNPDPVLPLRLASPALGILAAKAYAQDGTVSPVNAGTGPFKITKLNGKSSVTLDRFDGYWGGRAKAQGVDVTWVADGTARANALRSGEVDVAEWIPTSQAKLLAEDTRHDVPSVRTDSLVLNTGDGIFADARLRAAARAAVDGSAVVGPVFGGYADAAQGLFGPAVGWAADKRVAVTGRAEAATDVKAKTAGKTLRLATYTNRAELPEVATVLQQQLEKAGFTVQQDVREYTQMEADLLAGRYDALVFSRVTLLDTGDAVAFLASDFTSTGVYNIARLKDAKVDQAIAAAAQESDTALRQQKIMQAEAEILRTDAVVPLVHEKAVQGISTRVENVALDPRERTLITAATHLR</sequence>
<organism evidence="2 3">
    <name type="scientific">Lentzea rhizosphaerae</name>
    <dbReference type="NCBI Taxonomy" id="2041025"/>
    <lineage>
        <taxon>Bacteria</taxon>
        <taxon>Bacillati</taxon>
        <taxon>Actinomycetota</taxon>
        <taxon>Actinomycetes</taxon>
        <taxon>Pseudonocardiales</taxon>
        <taxon>Pseudonocardiaceae</taxon>
        <taxon>Lentzea</taxon>
    </lineage>
</organism>
<dbReference type="PIRSF" id="PIRSF002741">
    <property type="entry name" value="MppA"/>
    <property type="match status" value="1"/>
</dbReference>
<dbReference type="InterPro" id="IPR000914">
    <property type="entry name" value="SBP_5_dom"/>
</dbReference>
<dbReference type="InterPro" id="IPR030678">
    <property type="entry name" value="Peptide/Ni-bd"/>
</dbReference>
<dbReference type="Proteomes" id="UP001595690">
    <property type="component" value="Unassembled WGS sequence"/>
</dbReference>
<name>A0ABV8C6Z3_9PSEU</name>
<gene>
    <name evidence="2" type="ORF">ACFOWZ_40885</name>
</gene>
<proteinExistence type="predicted"/>
<protein>
    <submittedName>
        <fullName evidence="2">ABC transporter substrate-binding protein</fullName>
    </submittedName>
</protein>
<dbReference type="PANTHER" id="PTHR30290">
    <property type="entry name" value="PERIPLASMIC BINDING COMPONENT OF ABC TRANSPORTER"/>
    <property type="match status" value="1"/>
</dbReference>
<dbReference type="Pfam" id="PF00496">
    <property type="entry name" value="SBP_bac_5"/>
    <property type="match status" value="1"/>
</dbReference>
<keyword evidence="3" id="KW-1185">Reference proteome</keyword>
<accession>A0ABV8C6Z3</accession>
<dbReference type="EMBL" id="JBHRZI010000044">
    <property type="protein sequence ID" value="MFC3897859.1"/>
    <property type="molecule type" value="Genomic_DNA"/>
</dbReference>
<reference evidence="3" key="1">
    <citation type="journal article" date="2019" name="Int. J. Syst. Evol. Microbiol.">
        <title>The Global Catalogue of Microorganisms (GCM) 10K type strain sequencing project: providing services to taxonomists for standard genome sequencing and annotation.</title>
        <authorList>
            <consortium name="The Broad Institute Genomics Platform"/>
            <consortium name="The Broad Institute Genome Sequencing Center for Infectious Disease"/>
            <person name="Wu L."/>
            <person name="Ma J."/>
        </authorList>
    </citation>
    <scope>NUCLEOTIDE SEQUENCE [LARGE SCALE GENOMIC DNA]</scope>
    <source>
        <strain evidence="3">CGMCC 4.7405</strain>
    </source>
</reference>
<dbReference type="Gene3D" id="3.40.190.10">
    <property type="entry name" value="Periplasmic binding protein-like II"/>
    <property type="match status" value="1"/>
</dbReference>
<dbReference type="RefSeq" id="WP_382379353.1">
    <property type="nucleotide sequence ID" value="NZ_JBHRZI010000044.1"/>
</dbReference>
<evidence type="ECO:0000313" key="3">
    <source>
        <dbReference type="Proteomes" id="UP001595690"/>
    </source>
</evidence>
<dbReference type="SUPFAM" id="SSF53850">
    <property type="entry name" value="Periplasmic binding protein-like II"/>
    <property type="match status" value="1"/>
</dbReference>
<evidence type="ECO:0000259" key="1">
    <source>
        <dbReference type="Pfam" id="PF00496"/>
    </source>
</evidence>